<dbReference type="EMBL" id="JADLQX010000005">
    <property type="protein sequence ID" value="MBF6297529.1"/>
    <property type="molecule type" value="Genomic_DNA"/>
</dbReference>
<gene>
    <name evidence="1" type="ORF">IU459_08225</name>
</gene>
<organism evidence="1 2">
    <name type="scientific">Nocardia amamiensis</name>
    <dbReference type="NCBI Taxonomy" id="404578"/>
    <lineage>
        <taxon>Bacteria</taxon>
        <taxon>Bacillati</taxon>
        <taxon>Actinomycetota</taxon>
        <taxon>Actinomycetes</taxon>
        <taxon>Mycobacteriales</taxon>
        <taxon>Nocardiaceae</taxon>
        <taxon>Nocardia</taxon>
    </lineage>
</organism>
<protein>
    <submittedName>
        <fullName evidence="1">PLP-dependent transferase</fullName>
    </submittedName>
</protein>
<sequence length="122" mass="12433">MSESTACVAENAPAQWSFATPQVHEGFQGGTGAPIAGLPSAPWPMGGTKPVSTTFAAGSARYARVATIGDVRSLVIHPASATHPQLMPVQPAYEITSQPTRLAAGLEDIRADLCAGFAAAAT</sequence>
<evidence type="ECO:0000313" key="1">
    <source>
        <dbReference type="EMBL" id="MBF6297529.1"/>
    </source>
</evidence>
<dbReference type="RefSeq" id="WP_195128894.1">
    <property type="nucleotide sequence ID" value="NZ_JADLQX010000005.1"/>
</dbReference>
<accession>A0ABS0CLQ6</accession>
<name>A0ABS0CLQ6_9NOCA</name>
<reference evidence="1 2" key="1">
    <citation type="submission" date="2020-10" db="EMBL/GenBank/DDBJ databases">
        <title>Identification of Nocardia species via Next-generation sequencing and recognition of intraspecies genetic diversity.</title>
        <authorList>
            <person name="Li P."/>
            <person name="Li P."/>
            <person name="Lu B."/>
        </authorList>
    </citation>
    <scope>NUCLEOTIDE SEQUENCE [LARGE SCALE GENOMIC DNA]</scope>
    <source>
        <strain evidence="1 2">BJ06-0157</strain>
    </source>
</reference>
<dbReference type="GO" id="GO:0016740">
    <property type="term" value="F:transferase activity"/>
    <property type="evidence" value="ECO:0007669"/>
    <property type="project" value="UniProtKB-KW"/>
</dbReference>
<dbReference type="Gene3D" id="3.90.1150.10">
    <property type="entry name" value="Aspartate Aminotransferase, domain 1"/>
    <property type="match status" value="1"/>
</dbReference>
<keyword evidence="2" id="KW-1185">Reference proteome</keyword>
<keyword evidence="1" id="KW-0808">Transferase</keyword>
<dbReference type="InterPro" id="IPR015422">
    <property type="entry name" value="PyrdxlP-dep_Trfase_small"/>
</dbReference>
<proteinExistence type="predicted"/>
<comment type="caution">
    <text evidence="1">The sequence shown here is derived from an EMBL/GenBank/DDBJ whole genome shotgun (WGS) entry which is preliminary data.</text>
</comment>
<evidence type="ECO:0000313" key="2">
    <source>
        <dbReference type="Proteomes" id="UP000702209"/>
    </source>
</evidence>
<dbReference type="Proteomes" id="UP000702209">
    <property type="component" value="Unassembled WGS sequence"/>
</dbReference>